<organism evidence="1 2">
    <name type="scientific">Methylobacterium cerastii</name>
    <dbReference type="NCBI Taxonomy" id="932741"/>
    <lineage>
        <taxon>Bacteria</taxon>
        <taxon>Pseudomonadati</taxon>
        <taxon>Pseudomonadota</taxon>
        <taxon>Alphaproteobacteria</taxon>
        <taxon>Hyphomicrobiales</taxon>
        <taxon>Methylobacteriaceae</taxon>
        <taxon>Methylobacterium</taxon>
    </lineage>
</organism>
<dbReference type="RefSeq" id="WP_147752858.1">
    <property type="nucleotide sequence ID" value="NZ_BPQG01000001.1"/>
</dbReference>
<evidence type="ECO:0000313" key="2">
    <source>
        <dbReference type="Proteomes" id="UP001055117"/>
    </source>
</evidence>
<dbReference type="EMBL" id="BPQG01000001">
    <property type="protein sequence ID" value="GJD42254.1"/>
    <property type="molecule type" value="Genomic_DNA"/>
</dbReference>
<name>A0ABQ4QAK9_9HYPH</name>
<reference evidence="1 2" key="1">
    <citation type="journal article" date="2021" name="Front. Microbiol.">
        <title>Comprehensive Comparative Genomics and Phenotyping of Methylobacterium Species.</title>
        <authorList>
            <person name="Alessa O."/>
            <person name="Ogura Y."/>
            <person name="Fujitani Y."/>
            <person name="Takami H."/>
            <person name="Hayashi T."/>
            <person name="Sahin N."/>
            <person name="Tani A."/>
        </authorList>
    </citation>
    <scope>NUCLEOTIDE SEQUENCE [LARGE SCALE GENOMIC DNA]</scope>
    <source>
        <strain evidence="1 2">DSM 23679</strain>
    </source>
</reference>
<proteinExistence type="predicted"/>
<sequence length="200" mass="22055">MSIVQEFYSIAGTVLKDQRRVPSIRVEAVEPTPAGPRVRWTGGPYGPRVVATEDGTRWRGGVGPQVLLEGISRYLAVRWRERTPTVPTNWSEVLAARHPAVFTSGGPYTCPGWASLWAAGAEWIEEVGVPPGFATDDAKAKFGTLRWHHHADDWSDDVADVVEAIETISDGICEACGAPGRTRFRPWIETLCHTHNTEPR</sequence>
<protein>
    <submittedName>
        <fullName evidence="1">Uncharacterized protein</fullName>
    </submittedName>
</protein>
<accession>A0ABQ4QAK9</accession>
<evidence type="ECO:0000313" key="1">
    <source>
        <dbReference type="EMBL" id="GJD42254.1"/>
    </source>
</evidence>
<comment type="caution">
    <text evidence="1">The sequence shown here is derived from an EMBL/GenBank/DDBJ whole genome shotgun (WGS) entry which is preliminary data.</text>
</comment>
<gene>
    <name evidence="1" type="ORF">AFCDBAGC_0089</name>
</gene>
<keyword evidence="2" id="KW-1185">Reference proteome</keyword>
<dbReference type="Proteomes" id="UP001055117">
    <property type="component" value="Unassembled WGS sequence"/>
</dbReference>